<feature type="transmembrane region" description="Helical" evidence="1">
    <location>
        <begin position="94"/>
        <end position="118"/>
    </location>
</feature>
<dbReference type="EMBL" id="VSRR010139965">
    <property type="protein sequence ID" value="MPD04228.1"/>
    <property type="molecule type" value="Genomic_DNA"/>
</dbReference>
<gene>
    <name evidence="2" type="ORF">E2C01_099903</name>
</gene>
<proteinExistence type="predicted"/>
<accession>A0A5B7KG21</accession>
<name>A0A5B7KG21_PORTR</name>
<keyword evidence="1" id="KW-0812">Transmembrane</keyword>
<keyword evidence="1" id="KW-0472">Membrane</keyword>
<sequence>MYLYSTVQPPLKEQHAISTQSFSTFLILTTHLPSRHTFTSQLPLQLPNKSHTSYHRKGNCTTTTVLLPCFLLSRARYPKKRRGREALRLGKRGGCSLEGALLAALFVCARICVCVCVFLCPSSVLVYPCVVLVCSCVCLCWF</sequence>
<dbReference type="AlphaFoldDB" id="A0A5B7KG21"/>
<comment type="caution">
    <text evidence="2">The sequence shown here is derived from an EMBL/GenBank/DDBJ whole genome shotgun (WGS) entry which is preliminary data.</text>
</comment>
<evidence type="ECO:0000313" key="2">
    <source>
        <dbReference type="EMBL" id="MPD04228.1"/>
    </source>
</evidence>
<keyword evidence="3" id="KW-1185">Reference proteome</keyword>
<feature type="transmembrane region" description="Helical" evidence="1">
    <location>
        <begin position="124"/>
        <end position="141"/>
    </location>
</feature>
<reference evidence="2 3" key="1">
    <citation type="submission" date="2019-05" db="EMBL/GenBank/DDBJ databases">
        <title>Another draft genome of Portunus trituberculatus and its Hox gene families provides insights of decapod evolution.</title>
        <authorList>
            <person name="Jeong J.-H."/>
            <person name="Song I."/>
            <person name="Kim S."/>
            <person name="Choi T."/>
            <person name="Kim D."/>
            <person name="Ryu S."/>
            <person name="Kim W."/>
        </authorList>
    </citation>
    <scope>NUCLEOTIDE SEQUENCE [LARGE SCALE GENOMIC DNA]</scope>
    <source>
        <tissue evidence="2">Muscle</tissue>
    </source>
</reference>
<evidence type="ECO:0000313" key="3">
    <source>
        <dbReference type="Proteomes" id="UP000324222"/>
    </source>
</evidence>
<organism evidence="2 3">
    <name type="scientific">Portunus trituberculatus</name>
    <name type="common">Swimming crab</name>
    <name type="synonym">Neptunus trituberculatus</name>
    <dbReference type="NCBI Taxonomy" id="210409"/>
    <lineage>
        <taxon>Eukaryota</taxon>
        <taxon>Metazoa</taxon>
        <taxon>Ecdysozoa</taxon>
        <taxon>Arthropoda</taxon>
        <taxon>Crustacea</taxon>
        <taxon>Multicrustacea</taxon>
        <taxon>Malacostraca</taxon>
        <taxon>Eumalacostraca</taxon>
        <taxon>Eucarida</taxon>
        <taxon>Decapoda</taxon>
        <taxon>Pleocyemata</taxon>
        <taxon>Brachyura</taxon>
        <taxon>Eubrachyura</taxon>
        <taxon>Portunoidea</taxon>
        <taxon>Portunidae</taxon>
        <taxon>Portuninae</taxon>
        <taxon>Portunus</taxon>
    </lineage>
</organism>
<dbReference type="Proteomes" id="UP000324222">
    <property type="component" value="Unassembled WGS sequence"/>
</dbReference>
<keyword evidence="1" id="KW-1133">Transmembrane helix</keyword>
<protein>
    <submittedName>
        <fullName evidence="2">Uncharacterized protein</fullName>
    </submittedName>
</protein>
<evidence type="ECO:0000256" key="1">
    <source>
        <dbReference type="SAM" id="Phobius"/>
    </source>
</evidence>